<keyword evidence="14" id="KW-1185">Reference proteome</keyword>
<dbReference type="SUPFAM" id="SSF57845">
    <property type="entry name" value="B-box zinc-binding domain"/>
    <property type="match status" value="1"/>
</dbReference>
<evidence type="ECO:0000256" key="2">
    <source>
        <dbReference type="ARBA" id="ARBA00004496"/>
    </source>
</evidence>
<evidence type="ECO:0000256" key="10">
    <source>
        <dbReference type="ARBA" id="ARBA00022833"/>
    </source>
</evidence>
<evidence type="ECO:0000256" key="9">
    <source>
        <dbReference type="ARBA" id="ARBA00022786"/>
    </source>
</evidence>
<protein>
    <recommendedName>
        <fullName evidence="5">RING-type E3 ubiquitin transferase</fullName>
        <ecNumber evidence="5">2.3.2.27</ecNumber>
    </recommendedName>
</protein>
<dbReference type="Pfam" id="PF00643">
    <property type="entry name" value="zf-B_box"/>
    <property type="match status" value="1"/>
</dbReference>
<comment type="subcellular location">
    <subcellularLocation>
        <location evidence="2">Cytoplasm</location>
    </subcellularLocation>
</comment>
<comment type="pathway">
    <text evidence="3">Protein modification; protein ubiquitination.</text>
</comment>
<evidence type="ECO:0000256" key="4">
    <source>
        <dbReference type="ARBA" id="ARBA00008518"/>
    </source>
</evidence>
<evidence type="ECO:0000259" key="13">
    <source>
        <dbReference type="PROSITE" id="PS50119"/>
    </source>
</evidence>
<dbReference type="InterPro" id="IPR050143">
    <property type="entry name" value="TRIM/RBCC"/>
</dbReference>
<proteinExistence type="inferred from homology"/>
<sequence length="87" mass="10169">AVVAARKGRVCQKHQEPLKLFCKDDQALICVVCDRSKEHRDHETLPLEEASQEYKDQFCSRLESLKKKRERIVASREDVEKESQDLL</sequence>
<dbReference type="InterPro" id="IPR000315">
    <property type="entry name" value="Znf_B-box"/>
</dbReference>
<dbReference type="CDD" id="cd19762">
    <property type="entry name" value="Bbox2_TRIM7-like"/>
    <property type="match status" value="1"/>
</dbReference>
<reference evidence="15" key="1">
    <citation type="submission" date="2025-08" db="UniProtKB">
        <authorList>
            <consortium name="RefSeq"/>
        </authorList>
    </citation>
    <scope>IDENTIFICATION</scope>
</reference>
<feature type="non-terminal residue" evidence="15">
    <location>
        <position position="1"/>
    </location>
</feature>
<dbReference type="InterPro" id="IPR020457">
    <property type="entry name" value="Znf_B-box_chordata"/>
</dbReference>
<keyword evidence="8 12" id="KW-0863">Zinc-finger</keyword>
<evidence type="ECO:0000256" key="3">
    <source>
        <dbReference type="ARBA" id="ARBA00004906"/>
    </source>
</evidence>
<dbReference type="SMART" id="SM00336">
    <property type="entry name" value="BBOX"/>
    <property type="match status" value="1"/>
</dbReference>
<dbReference type="RefSeq" id="XP_015284025.1">
    <property type="nucleotide sequence ID" value="XM_015428539.1"/>
</dbReference>
<keyword evidence="11" id="KW-0175">Coiled coil</keyword>
<dbReference type="Proteomes" id="UP000694871">
    <property type="component" value="Unplaced"/>
</dbReference>
<evidence type="ECO:0000256" key="11">
    <source>
        <dbReference type="ARBA" id="ARBA00023054"/>
    </source>
</evidence>
<comment type="catalytic activity">
    <reaction evidence="1">
        <text>S-ubiquitinyl-[E2 ubiquitin-conjugating enzyme]-L-cysteine + [acceptor protein]-L-lysine = [E2 ubiquitin-conjugating enzyme]-L-cysteine + N(6)-ubiquitinyl-[acceptor protein]-L-lysine.</text>
        <dbReference type="EC" id="2.3.2.27"/>
    </reaction>
</comment>
<gene>
    <name evidence="15" type="primary">LOC107125072</name>
</gene>
<evidence type="ECO:0000256" key="1">
    <source>
        <dbReference type="ARBA" id="ARBA00000900"/>
    </source>
</evidence>
<comment type="similarity">
    <text evidence="4">Belongs to the TRIM/RBCC family.</text>
</comment>
<keyword evidence="6" id="KW-0963">Cytoplasm</keyword>
<keyword evidence="9" id="KW-0833">Ubl conjugation pathway</keyword>
<keyword evidence="10" id="KW-0862">Zinc</keyword>
<dbReference type="PANTHER" id="PTHR24103">
    <property type="entry name" value="E3 UBIQUITIN-PROTEIN LIGASE TRIM"/>
    <property type="match status" value="1"/>
</dbReference>
<organism evidence="14 15">
    <name type="scientific">Gekko japonicus</name>
    <name type="common">Schlegel's Japanese gecko</name>
    <dbReference type="NCBI Taxonomy" id="146911"/>
    <lineage>
        <taxon>Eukaryota</taxon>
        <taxon>Metazoa</taxon>
        <taxon>Chordata</taxon>
        <taxon>Craniata</taxon>
        <taxon>Vertebrata</taxon>
        <taxon>Euteleostomi</taxon>
        <taxon>Lepidosauria</taxon>
        <taxon>Squamata</taxon>
        <taxon>Bifurcata</taxon>
        <taxon>Gekkota</taxon>
        <taxon>Gekkonidae</taxon>
        <taxon>Gekkoninae</taxon>
        <taxon>Gekko</taxon>
    </lineage>
</organism>
<evidence type="ECO:0000256" key="6">
    <source>
        <dbReference type="ARBA" id="ARBA00022490"/>
    </source>
</evidence>
<name>A0ABM1LDI8_GEKJA</name>
<dbReference type="EC" id="2.3.2.27" evidence="5"/>
<evidence type="ECO:0000313" key="15">
    <source>
        <dbReference type="RefSeq" id="XP_015284025.1"/>
    </source>
</evidence>
<evidence type="ECO:0000256" key="8">
    <source>
        <dbReference type="ARBA" id="ARBA00022771"/>
    </source>
</evidence>
<feature type="non-terminal residue" evidence="15">
    <location>
        <position position="87"/>
    </location>
</feature>
<feature type="domain" description="B box-type" evidence="13">
    <location>
        <begin position="6"/>
        <end position="47"/>
    </location>
</feature>
<keyword evidence="8 12" id="KW-0479">Metal-binding</keyword>
<dbReference type="GeneID" id="107125072"/>
<evidence type="ECO:0000256" key="5">
    <source>
        <dbReference type="ARBA" id="ARBA00012483"/>
    </source>
</evidence>
<evidence type="ECO:0000256" key="12">
    <source>
        <dbReference type="PROSITE-ProRule" id="PRU00024"/>
    </source>
</evidence>
<dbReference type="PROSITE" id="PS50119">
    <property type="entry name" value="ZF_BBOX"/>
    <property type="match status" value="1"/>
</dbReference>
<accession>A0ABM1LDI8</accession>
<evidence type="ECO:0000256" key="7">
    <source>
        <dbReference type="ARBA" id="ARBA00022679"/>
    </source>
</evidence>
<dbReference type="PRINTS" id="PR01406">
    <property type="entry name" value="BBOXZNFINGER"/>
</dbReference>
<keyword evidence="7" id="KW-0808">Transferase</keyword>
<dbReference type="Gene3D" id="3.30.160.60">
    <property type="entry name" value="Classic Zinc Finger"/>
    <property type="match status" value="1"/>
</dbReference>
<evidence type="ECO:0000313" key="14">
    <source>
        <dbReference type="Proteomes" id="UP000694871"/>
    </source>
</evidence>